<organism evidence="1 2">
    <name type="scientific">Psilocybe cyanescens</name>
    <dbReference type="NCBI Taxonomy" id="93625"/>
    <lineage>
        <taxon>Eukaryota</taxon>
        <taxon>Fungi</taxon>
        <taxon>Dikarya</taxon>
        <taxon>Basidiomycota</taxon>
        <taxon>Agaricomycotina</taxon>
        <taxon>Agaricomycetes</taxon>
        <taxon>Agaricomycetidae</taxon>
        <taxon>Agaricales</taxon>
        <taxon>Agaricineae</taxon>
        <taxon>Strophariaceae</taxon>
        <taxon>Psilocybe</taxon>
    </lineage>
</organism>
<accession>A0A409WTX7</accession>
<dbReference type="Proteomes" id="UP000283269">
    <property type="component" value="Unassembled WGS sequence"/>
</dbReference>
<sequence>MGSANSDEAIPAALNGVGLLPLHDNEDAGGRLYILLVPRVVFRPVASRRARSPARLIIRKGRTNTRYPPWVFGFLLPADELLAAITKVLPPVSEQEESPESEHSDRYDEIFDHLELQAAIQGDAFGWKLANIQISACWVNGRRGLVLSLRKCTRPHRDFLFPDNELEVLKNLMAKDGFTKDPTWYRIAID</sequence>
<keyword evidence="2" id="KW-1185">Reference proteome</keyword>
<proteinExistence type="predicted"/>
<name>A0A409WTX7_PSICY</name>
<reference evidence="1 2" key="1">
    <citation type="journal article" date="2018" name="Evol. Lett.">
        <title>Horizontal gene cluster transfer increased hallucinogenic mushroom diversity.</title>
        <authorList>
            <person name="Reynolds H.T."/>
            <person name="Vijayakumar V."/>
            <person name="Gluck-Thaler E."/>
            <person name="Korotkin H.B."/>
            <person name="Matheny P.B."/>
            <person name="Slot J.C."/>
        </authorList>
    </citation>
    <scope>NUCLEOTIDE SEQUENCE [LARGE SCALE GENOMIC DNA]</scope>
    <source>
        <strain evidence="1 2">2631</strain>
    </source>
</reference>
<comment type="caution">
    <text evidence="1">The sequence shown here is derived from an EMBL/GenBank/DDBJ whole genome shotgun (WGS) entry which is preliminary data.</text>
</comment>
<dbReference type="AlphaFoldDB" id="A0A409WTX7"/>
<protein>
    <submittedName>
        <fullName evidence="1">Uncharacterized protein</fullName>
    </submittedName>
</protein>
<evidence type="ECO:0000313" key="1">
    <source>
        <dbReference type="EMBL" id="PPQ81983.1"/>
    </source>
</evidence>
<gene>
    <name evidence="1" type="ORF">CVT25_014634</name>
</gene>
<dbReference type="EMBL" id="NHYD01003192">
    <property type="protein sequence ID" value="PPQ81983.1"/>
    <property type="molecule type" value="Genomic_DNA"/>
</dbReference>
<evidence type="ECO:0000313" key="2">
    <source>
        <dbReference type="Proteomes" id="UP000283269"/>
    </source>
</evidence>
<dbReference type="InParanoid" id="A0A409WTX7"/>